<dbReference type="EMBL" id="FNSD01000001">
    <property type="protein sequence ID" value="SEB63891.1"/>
    <property type="molecule type" value="Genomic_DNA"/>
</dbReference>
<reference evidence="2 3" key="1">
    <citation type="submission" date="2016-10" db="EMBL/GenBank/DDBJ databases">
        <authorList>
            <person name="de Groot N.N."/>
        </authorList>
    </citation>
    <scope>NUCLEOTIDE SEQUENCE [LARGE SCALE GENOMIC DNA]</scope>
    <source>
        <strain evidence="2 3">AB35.6</strain>
    </source>
</reference>
<protein>
    <submittedName>
        <fullName evidence="2">Uncharacterized protein</fullName>
    </submittedName>
</protein>
<feature type="transmembrane region" description="Helical" evidence="1">
    <location>
        <begin position="12"/>
        <end position="31"/>
    </location>
</feature>
<keyword evidence="1" id="KW-1133">Transmembrane helix</keyword>
<dbReference type="RefSeq" id="WP_074652946.1">
    <property type="nucleotide sequence ID" value="NZ_FNSD01000001.1"/>
</dbReference>
<keyword evidence="1" id="KW-0812">Transmembrane</keyword>
<proteinExistence type="predicted"/>
<evidence type="ECO:0000313" key="2">
    <source>
        <dbReference type="EMBL" id="SEB63891.1"/>
    </source>
</evidence>
<organism evidence="2 3">
    <name type="scientific">Terriglobus roseus</name>
    <dbReference type="NCBI Taxonomy" id="392734"/>
    <lineage>
        <taxon>Bacteria</taxon>
        <taxon>Pseudomonadati</taxon>
        <taxon>Acidobacteriota</taxon>
        <taxon>Terriglobia</taxon>
        <taxon>Terriglobales</taxon>
        <taxon>Acidobacteriaceae</taxon>
        <taxon>Terriglobus</taxon>
    </lineage>
</organism>
<keyword evidence="1" id="KW-0472">Membrane</keyword>
<feature type="transmembrane region" description="Helical" evidence="1">
    <location>
        <begin position="101"/>
        <end position="122"/>
    </location>
</feature>
<feature type="transmembrane region" description="Helical" evidence="1">
    <location>
        <begin position="161"/>
        <end position="182"/>
    </location>
</feature>
<feature type="transmembrane region" description="Helical" evidence="1">
    <location>
        <begin position="134"/>
        <end position="155"/>
    </location>
</feature>
<name>A0A1H4KZH2_9BACT</name>
<dbReference type="Proteomes" id="UP000182409">
    <property type="component" value="Unassembled WGS sequence"/>
</dbReference>
<dbReference type="OrthoDB" id="122028at2"/>
<dbReference type="AlphaFoldDB" id="A0A1H4KZH2"/>
<accession>A0A1H4KZH2</accession>
<evidence type="ECO:0000313" key="3">
    <source>
        <dbReference type="Proteomes" id="UP000182409"/>
    </source>
</evidence>
<sequence length="192" mass="20606">MRAELKVHRFVLSILSLWIAIFIALLVLLGVEDTDAKVAVEVILLYSIVVSAGFVGVGLVELMAALDLGQSHRREVAGYSALASVALASGIFLATRPDVSLRTISLVVAPHALLLGLAQLRMSGHLRRHRVQRIALAVCGFVDLAAALALAGTLFMSSEWLIVKMLGLTAITALLQFVPILFMQEPNPRVSS</sequence>
<gene>
    <name evidence="2" type="ORF">SAMN05443244_1416</name>
</gene>
<evidence type="ECO:0000256" key="1">
    <source>
        <dbReference type="SAM" id="Phobius"/>
    </source>
</evidence>
<feature type="transmembrane region" description="Helical" evidence="1">
    <location>
        <begin position="76"/>
        <end position="95"/>
    </location>
</feature>
<feature type="transmembrane region" description="Helical" evidence="1">
    <location>
        <begin position="43"/>
        <end position="64"/>
    </location>
</feature>